<dbReference type="EMBL" id="LIWG01000006">
    <property type="protein sequence ID" value="MBE3608288.1"/>
    <property type="molecule type" value="Genomic_DNA"/>
</dbReference>
<protein>
    <submittedName>
        <fullName evidence="7">ABC transporter substrate-binding protein</fullName>
    </submittedName>
</protein>
<keyword evidence="4" id="KW-0410">Iron transport</keyword>
<feature type="domain" description="Fe/B12 periplasmic-binding" evidence="6">
    <location>
        <begin position="45"/>
        <end position="306"/>
    </location>
</feature>
<dbReference type="Proteomes" id="UP000650616">
    <property type="component" value="Unassembled WGS sequence"/>
</dbReference>
<dbReference type="InterPro" id="IPR002491">
    <property type="entry name" value="ABC_transptr_periplasmic_BD"/>
</dbReference>
<dbReference type="SUPFAM" id="SSF53807">
    <property type="entry name" value="Helical backbone' metal receptor"/>
    <property type="match status" value="1"/>
</dbReference>
<dbReference type="PANTHER" id="PTHR30532:SF28">
    <property type="entry name" value="PETROBACTIN-BINDING PROTEIN YCLQ"/>
    <property type="match status" value="1"/>
</dbReference>
<evidence type="ECO:0000313" key="8">
    <source>
        <dbReference type="Proteomes" id="UP000650616"/>
    </source>
</evidence>
<keyword evidence="4" id="KW-0408">Iron</keyword>
<dbReference type="Pfam" id="PF01497">
    <property type="entry name" value="Peripla_BP_2"/>
    <property type="match status" value="1"/>
</dbReference>
<reference evidence="7 8" key="1">
    <citation type="submission" date="2015-08" db="EMBL/GenBank/DDBJ databases">
        <title>Comparative genomics of the Campylobacter concisus group.</title>
        <authorList>
            <person name="Yee E."/>
            <person name="Chapman M.H."/>
            <person name="Huynh S."/>
            <person name="Bono J.L."/>
            <person name="On S.L."/>
            <person name="St Leger J."/>
            <person name="Foster G."/>
            <person name="Parker C.T."/>
            <person name="Miller W.G."/>
        </authorList>
    </citation>
    <scope>NUCLEOTIDE SEQUENCE [LARGE SCALE GENOMIC DNA]</scope>
    <source>
        <strain evidence="7 8">RM9337</strain>
    </source>
</reference>
<evidence type="ECO:0000256" key="2">
    <source>
        <dbReference type="ARBA" id="ARBA00008814"/>
    </source>
</evidence>
<dbReference type="PANTHER" id="PTHR30532">
    <property type="entry name" value="IRON III DICITRATE-BINDING PERIPLASMIC PROTEIN"/>
    <property type="match status" value="1"/>
</dbReference>
<dbReference type="GO" id="GO:0030288">
    <property type="term" value="C:outer membrane-bounded periplasmic space"/>
    <property type="evidence" value="ECO:0007669"/>
    <property type="project" value="TreeGrafter"/>
</dbReference>
<keyword evidence="3" id="KW-0813">Transport</keyword>
<comment type="caution">
    <text evidence="7">The sequence shown here is derived from an EMBL/GenBank/DDBJ whole genome shotgun (WGS) entry which is preliminary data.</text>
</comment>
<keyword evidence="5" id="KW-0732">Signal</keyword>
<accession>A0AAW3ZV87</accession>
<organism evidence="7 8">
    <name type="scientific">Campylobacter californiensis</name>
    <dbReference type="NCBI Taxonomy" id="1032243"/>
    <lineage>
        <taxon>Bacteria</taxon>
        <taxon>Pseudomonadati</taxon>
        <taxon>Campylobacterota</taxon>
        <taxon>Epsilonproteobacteria</taxon>
        <taxon>Campylobacterales</taxon>
        <taxon>Campylobacteraceae</taxon>
        <taxon>Campylobacter</taxon>
    </lineage>
</organism>
<dbReference type="RefSeq" id="WP_170016425.1">
    <property type="nucleotide sequence ID" value="NZ_CP012545.1"/>
</dbReference>
<evidence type="ECO:0000256" key="3">
    <source>
        <dbReference type="ARBA" id="ARBA00022448"/>
    </source>
</evidence>
<dbReference type="GO" id="GO:1901678">
    <property type="term" value="P:iron coordination entity transport"/>
    <property type="evidence" value="ECO:0007669"/>
    <property type="project" value="UniProtKB-ARBA"/>
</dbReference>
<evidence type="ECO:0000313" key="7">
    <source>
        <dbReference type="EMBL" id="MBE3608288.1"/>
    </source>
</evidence>
<name>A0AAW3ZV87_9BACT</name>
<keyword evidence="4" id="KW-0406">Ion transport</keyword>
<evidence type="ECO:0000256" key="4">
    <source>
        <dbReference type="ARBA" id="ARBA00022496"/>
    </source>
</evidence>
<sequence>MRKFLLSFAIIGAITALFSADLVEINTLNAKKQSINIKVPLKPKRVAVIDLATLDTIDALGFGKNVVAMPKAQKIDYLSRYTNDKNIINIGTAKEINMEKLMSAQPDIIFIGGRLQPKFDELSKIAPVVFLEINYEKGSFESIKNNISTIAKIFDADEKAKEKILEYEARLNKIKELANGKNAIIGLVTSSSFHTLGNSKRCSLITTDGGFTNLANDISSTHGNESSFELLVKLNPQYLFVLDRDSAISKPGAKVAQEVMDNELVRKTKAFNNGKIFYLSPAPWYLSEGGIRATDIMLSDIEKALK</sequence>
<dbReference type="PROSITE" id="PS50983">
    <property type="entry name" value="FE_B12_PBP"/>
    <property type="match status" value="1"/>
</dbReference>
<keyword evidence="8" id="KW-1185">Reference proteome</keyword>
<gene>
    <name evidence="7" type="ORF">CCAL9337_06075</name>
</gene>
<evidence type="ECO:0000256" key="1">
    <source>
        <dbReference type="ARBA" id="ARBA00004196"/>
    </source>
</evidence>
<dbReference type="AlphaFoldDB" id="A0AAW3ZV87"/>
<dbReference type="InterPro" id="IPR051313">
    <property type="entry name" value="Bact_iron-sidero_bind"/>
</dbReference>
<evidence type="ECO:0000256" key="5">
    <source>
        <dbReference type="ARBA" id="ARBA00022729"/>
    </source>
</evidence>
<comment type="subcellular location">
    <subcellularLocation>
        <location evidence="1">Cell envelope</location>
    </subcellularLocation>
</comment>
<proteinExistence type="inferred from homology"/>
<comment type="similarity">
    <text evidence="2">Belongs to the bacterial solute-binding protein 8 family.</text>
</comment>
<evidence type="ECO:0000259" key="6">
    <source>
        <dbReference type="PROSITE" id="PS50983"/>
    </source>
</evidence>
<dbReference type="Gene3D" id="3.40.50.1980">
    <property type="entry name" value="Nitrogenase molybdenum iron protein domain"/>
    <property type="match status" value="2"/>
</dbReference>